<keyword evidence="2" id="KW-0238">DNA-binding</keyword>
<dbReference type="EMBL" id="AWUE01024780">
    <property type="protein sequence ID" value="OMO49773.1"/>
    <property type="molecule type" value="Genomic_DNA"/>
</dbReference>
<dbReference type="InterPro" id="IPR044730">
    <property type="entry name" value="RNase_H-like_dom_plant"/>
</dbReference>
<keyword evidence="4" id="KW-0862">Zinc</keyword>
<dbReference type="STRING" id="93759.A0A1R3FV96"/>
<name>A0A1R3FV96_9ROSI</name>
<dbReference type="InterPro" id="IPR000679">
    <property type="entry name" value="Znf_GATA"/>
</dbReference>
<dbReference type="InterPro" id="IPR002156">
    <property type="entry name" value="RNaseH_domain"/>
</dbReference>
<keyword evidence="1" id="KW-0805">Transcription regulation</keyword>
<dbReference type="GO" id="GO:0008270">
    <property type="term" value="F:zinc ion binding"/>
    <property type="evidence" value="ECO:0007669"/>
    <property type="project" value="UniProtKB-KW"/>
</dbReference>
<evidence type="ECO:0000256" key="3">
    <source>
        <dbReference type="ARBA" id="ARBA00023163"/>
    </source>
</evidence>
<sequence>MKEEDKAAIVNALGLNGRVLGDLGKTDEDIPQLVHEIMVKDEGIWNLEGIEQWISEEEQEAILSIPVHEGEEQDKRIWAIDKSRVYSVKFGYASLKVAMQNNMCSRASSSHQIDKRLWKVIWSIKAASKVKVFLWRMCRHALATNEELWKRKCKDEPICVLCGEDVESVEHLILLCPWTRQVWWQGCFGLKICKERVRTIDQWLLEVFMEVSKLSKEAESLKTTIAYTCWVIWNSRCRAVMEHKEVSGDKVIQWIQSAVSEFLSVWNQNSHQVSKALKPTSKASIGIIIRDHFGKLIEGDGKKVIGDSVLISEALAVKEGMKLANILHMEQVEVEMDCECSFRSIMNPTVGADWKIRPIVADIVSLKNCFNVVEFKCVKRDANMAADWVAIQSRLGMGFAELSRYQPSSLVRILEKDGLPTPHSSVL</sequence>
<organism evidence="6 7">
    <name type="scientific">Corchorus olitorius</name>
    <dbReference type="NCBI Taxonomy" id="93759"/>
    <lineage>
        <taxon>Eukaryota</taxon>
        <taxon>Viridiplantae</taxon>
        <taxon>Streptophyta</taxon>
        <taxon>Embryophyta</taxon>
        <taxon>Tracheophyta</taxon>
        <taxon>Spermatophyta</taxon>
        <taxon>Magnoliopsida</taxon>
        <taxon>eudicotyledons</taxon>
        <taxon>Gunneridae</taxon>
        <taxon>Pentapetalae</taxon>
        <taxon>rosids</taxon>
        <taxon>malvids</taxon>
        <taxon>Malvales</taxon>
        <taxon>Malvaceae</taxon>
        <taxon>Grewioideae</taxon>
        <taxon>Apeibeae</taxon>
        <taxon>Corchorus</taxon>
    </lineage>
</organism>
<dbReference type="AlphaFoldDB" id="A0A1R3FV96"/>
<dbReference type="CDD" id="cd06222">
    <property type="entry name" value="RNase_H_like"/>
    <property type="match status" value="1"/>
</dbReference>
<keyword evidence="7" id="KW-1185">Reference proteome</keyword>
<dbReference type="PANTHER" id="PTHR47074:SF11">
    <property type="entry name" value="REVERSE TRANSCRIPTASE-LIKE PROTEIN"/>
    <property type="match status" value="1"/>
</dbReference>
<keyword evidence="4" id="KW-0863">Zinc-finger</keyword>
<dbReference type="Pfam" id="PF13456">
    <property type="entry name" value="RVT_3"/>
    <property type="match status" value="1"/>
</dbReference>
<accession>A0A1R3FV96</accession>
<proteinExistence type="predicted"/>
<evidence type="ECO:0000256" key="4">
    <source>
        <dbReference type="PROSITE-ProRule" id="PRU00094"/>
    </source>
</evidence>
<evidence type="ECO:0000313" key="6">
    <source>
        <dbReference type="EMBL" id="OMO49773.1"/>
    </source>
</evidence>
<evidence type="ECO:0000259" key="5">
    <source>
        <dbReference type="PROSITE" id="PS50114"/>
    </source>
</evidence>
<evidence type="ECO:0000256" key="1">
    <source>
        <dbReference type="ARBA" id="ARBA00023015"/>
    </source>
</evidence>
<dbReference type="InterPro" id="IPR052929">
    <property type="entry name" value="RNase_H-like_EbsB-rel"/>
</dbReference>
<comment type="caution">
    <text evidence="6">The sequence shown here is derived from an EMBL/GenBank/DDBJ whole genome shotgun (WGS) entry which is preliminary data.</text>
</comment>
<dbReference type="InterPro" id="IPR026960">
    <property type="entry name" value="RVT-Znf"/>
</dbReference>
<dbReference type="Pfam" id="PF13966">
    <property type="entry name" value="zf-RVT"/>
    <property type="match status" value="1"/>
</dbReference>
<dbReference type="Proteomes" id="UP000187203">
    <property type="component" value="Unassembled WGS sequence"/>
</dbReference>
<dbReference type="PROSITE" id="PS50114">
    <property type="entry name" value="GATA_ZN_FINGER_2"/>
    <property type="match status" value="1"/>
</dbReference>
<evidence type="ECO:0000256" key="2">
    <source>
        <dbReference type="ARBA" id="ARBA00023125"/>
    </source>
</evidence>
<keyword evidence="3" id="KW-0804">Transcription</keyword>
<dbReference type="GO" id="GO:0006355">
    <property type="term" value="P:regulation of DNA-templated transcription"/>
    <property type="evidence" value="ECO:0007669"/>
    <property type="project" value="InterPro"/>
</dbReference>
<evidence type="ECO:0000313" key="7">
    <source>
        <dbReference type="Proteomes" id="UP000187203"/>
    </source>
</evidence>
<dbReference type="GO" id="GO:0004523">
    <property type="term" value="F:RNA-DNA hybrid ribonuclease activity"/>
    <property type="evidence" value="ECO:0007669"/>
    <property type="project" value="InterPro"/>
</dbReference>
<dbReference type="OrthoDB" id="1001083at2759"/>
<feature type="domain" description="GATA-type" evidence="5">
    <location>
        <begin position="136"/>
        <end position="163"/>
    </location>
</feature>
<protein>
    <recommendedName>
        <fullName evidence="5">GATA-type domain-containing protein</fullName>
    </recommendedName>
</protein>
<keyword evidence="4" id="KW-0479">Metal-binding</keyword>
<reference evidence="7" key="1">
    <citation type="submission" date="2013-09" db="EMBL/GenBank/DDBJ databases">
        <title>Corchorus olitorius genome sequencing.</title>
        <authorList>
            <person name="Alam M."/>
            <person name="Haque M.S."/>
            <person name="Islam M.S."/>
            <person name="Emdad E.M."/>
            <person name="Islam M.M."/>
            <person name="Ahmed B."/>
            <person name="Halim A."/>
            <person name="Hossen Q.M.M."/>
            <person name="Hossain M.Z."/>
            <person name="Ahmed R."/>
            <person name="Khan M.M."/>
            <person name="Islam R."/>
            <person name="Rashid M.M."/>
            <person name="Khan S.A."/>
            <person name="Rahman M.S."/>
            <person name="Alam M."/>
            <person name="Yahiya A.S."/>
            <person name="Khan M.S."/>
            <person name="Azam M.S."/>
            <person name="Haque T."/>
            <person name="Lashkar M.Z.H."/>
            <person name="Akhand A.I."/>
            <person name="Morshed G."/>
            <person name="Roy S."/>
            <person name="Uddin K.S."/>
            <person name="Rabeya T."/>
            <person name="Hossain A.S."/>
            <person name="Chowdhury A."/>
            <person name="Snigdha A.R."/>
            <person name="Mortoza M.S."/>
            <person name="Matin S.A."/>
            <person name="Hoque S.M.E."/>
            <person name="Islam M.K."/>
            <person name="Roy D.K."/>
            <person name="Haider R."/>
            <person name="Moosa M.M."/>
            <person name="Elias S.M."/>
            <person name="Hasan A.M."/>
            <person name="Jahan S."/>
            <person name="Shafiuddin M."/>
            <person name="Mahmood N."/>
            <person name="Shommy N.S."/>
        </authorList>
    </citation>
    <scope>NUCLEOTIDE SEQUENCE [LARGE SCALE GENOMIC DNA]</scope>
    <source>
        <strain evidence="7">cv. O-4</strain>
    </source>
</reference>
<dbReference type="PANTHER" id="PTHR47074">
    <property type="entry name" value="BNAC02G40300D PROTEIN"/>
    <property type="match status" value="1"/>
</dbReference>
<dbReference type="InterPro" id="IPR036397">
    <property type="entry name" value="RNaseH_sf"/>
</dbReference>
<dbReference type="Gene3D" id="3.30.420.10">
    <property type="entry name" value="Ribonuclease H-like superfamily/Ribonuclease H"/>
    <property type="match status" value="1"/>
</dbReference>
<gene>
    <name evidence="6" type="ORF">COLO4_38392</name>
</gene>
<dbReference type="GO" id="GO:0043565">
    <property type="term" value="F:sequence-specific DNA binding"/>
    <property type="evidence" value="ECO:0007669"/>
    <property type="project" value="InterPro"/>
</dbReference>